<keyword evidence="5" id="KW-0539">Nucleus</keyword>
<name>A0AAN8MPD3_9PEZI</name>
<keyword evidence="2" id="KW-0862">Zinc</keyword>
<dbReference type="PANTHER" id="PTHR47660">
    <property type="entry name" value="TRANSCRIPTION FACTOR WITH C2H2 AND ZN(2)-CYS(6) DNA BINDING DOMAIN (EUROFUNG)-RELATED-RELATED"/>
    <property type="match status" value="1"/>
</dbReference>
<evidence type="ECO:0000313" key="7">
    <source>
        <dbReference type="EMBL" id="KAK6345529.1"/>
    </source>
</evidence>
<feature type="transmembrane region" description="Helical" evidence="6">
    <location>
        <begin position="80"/>
        <end position="100"/>
    </location>
</feature>
<accession>A0AAN8MPD3</accession>
<dbReference type="PANTHER" id="PTHR47660:SF3">
    <property type="entry name" value="FINGER DOMAIN PROTEIN, PUTATIVE (AFU_ORTHOLOGUE AFUA_4G03310)-RELATED"/>
    <property type="match status" value="1"/>
</dbReference>
<evidence type="ECO:0000256" key="4">
    <source>
        <dbReference type="ARBA" id="ARBA00023163"/>
    </source>
</evidence>
<keyword evidence="6" id="KW-1133">Transmembrane helix</keyword>
<evidence type="ECO:0000256" key="2">
    <source>
        <dbReference type="ARBA" id="ARBA00022833"/>
    </source>
</evidence>
<evidence type="ECO:0008006" key="9">
    <source>
        <dbReference type="Google" id="ProtNLM"/>
    </source>
</evidence>
<dbReference type="GO" id="GO:0046872">
    <property type="term" value="F:metal ion binding"/>
    <property type="evidence" value="ECO:0007669"/>
    <property type="project" value="UniProtKB-KW"/>
</dbReference>
<dbReference type="AlphaFoldDB" id="A0AAN8MPD3"/>
<proteinExistence type="predicted"/>
<dbReference type="Proteomes" id="UP001313282">
    <property type="component" value="Unassembled WGS sequence"/>
</dbReference>
<evidence type="ECO:0000256" key="5">
    <source>
        <dbReference type="ARBA" id="ARBA00023242"/>
    </source>
</evidence>
<keyword evidence="6" id="KW-0472">Membrane</keyword>
<keyword evidence="8" id="KW-1185">Reference proteome</keyword>
<keyword evidence="4" id="KW-0804">Transcription</keyword>
<keyword evidence="3" id="KW-0805">Transcription regulation</keyword>
<keyword evidence="6" id="KW-0812">Transmembrane</keyword>
<evidence type="ECO:0000256" key="6">
    <source>
        <dbReference type="SAM" id="Phobius"/>
    </source>
</evidence>
<comment type="caution">
    <text evidence="7">The sequence shown here is derived from an EMBL/GenBank/DDBJ whole genome shotgun (WGS) entry which is preliminary data.</text>
</comment>
<sequence length="261" mass="29816">MAFIRKTLNSYSSVVVRSRGIPPFIHPLQMTVKSASPLATCLSLARICDNLLPGSNEAVAGVLTREMQYLYMQRATYDDMALLCAFQAYLIYSMILFFQLERATDSFLRQAVIALQELACSTSRQGLLCLAETLPARPKWEAWIVTEAKRRTLFTMYLFDGVLSAQDGLPVYLGTELRGLPAPMNRTLWQARTRHDWENLYNLHLDDWGGENFCIDELWPVSEGFDDDKVVENRKRTDRWMENLDELGTMLYAVTSSTHGH</sequence>
<evidence type="ECO:0000313" key="8">
    <source>
        <dbReference type="Proteomes" id="UP001313282"/>
    </source>
</evidence>
<keyword evidence="1" id="KW-0479">Metal-binding</keyword>
<evidence type="ECO:0000256" key="3">
    <source>
        <dbReference type="ARBA" id="ARBA00023015"/>
    </source>
</evidence>
<gene>
    <name evidence="7" type="ORF">TWF718_007441</name>
</gene>
<evidence type="ECO:0000256" key="1">
    <source>
        <dbReference type="ARBA" id="ARBA00022723"/>
    </source>
</evidence>
<dbReference type="EMBL" id="JAVHNR010000004">
    <property type="protein sequence ID" value="KAK6345529.1"/>
    <property type="molecule type" value="Genomic_DNA"/>
</dbReference>
<reference evidence="7 8" key="1">
    <citation type="submission" date="2019-10" db="EMBL/GenBank/DDBJ databases">
        <authorList>
            <person name="Palmer J.M."/>
        </authorList>
    </citation>
    <scope>NUCLEOTIDE SEQUENCE [LARGE SCALE GENOMIC DNA]</scope>
    <source>
        <strain evidence="7 8">TWF718</strain>
    </source>
</reference>
<protein>
    <recommendedName>
        <fullName evidence="9">Transcription factor domain-containing protein</fullName>
    </recommendedName>
</protein>
<organism evidence="7 8">
    <name type="scientific">Orbilia javanica</name>
    <dbReference type="NCBI Taxonomy" id="47235"/>
    <lineage>
        <taxon>Eukaryota</taxon>
        <taxon>Fungi</taxon>
        <taxon>Dikarya</taxon>
        <taxon>Ascomycota</taxon>
        <taxon>Pezizomycotina</taxon>
        <taxon>Orbiliomycetes</taxon>
        <taxon>Orbiliales</taxon>
        <taxon>Orbiliaceae</taxon>
        <taxon>Orbilia</taxon>
    </lineage>
</organism>